<keyword evidence="1" id="KW-0611">Plant defense</keyword>
<name>D7TX59_VITVI</name>
<evidence type="ECO:0000313" key="3">
    <source>
        <dbReference type="Proteomes" id="UP000009183"/>
    </source>
</evidence>
<dbReference type="InParanoid" id="D7TX59"/>
<proteinExistence type="predicted"/>
<dbReference type="OMA" id="EIHGCEN"/>
<protein>
    <recommendedName>
        <fullName evidence="4">Disease resistance protein</fullName>
    </recommendedName>
</protein>
<dbReference type="AlphaFoldDB" id="D7TX59"/>
<dbReference type="EMBL" id="FN596254">
    <property type="protein sequence ID" value="CBI35084.3"/>
    <property type="molecule type" value="Genomic_DNA"/>
</dbReference>
<accession>D7TX59</accession>
<sequence length="194" mass="21903">MVEIRKAWRAEALEYLEIHGCENLENLPNELQSFRSATELVIGECPKLMNILEKGWPPMLKKLRVDNCEGIKALLIIYYCENVKSLPEVVSYPPPLSTSCKGLKHHHLQNLTSLECLYISGCPSLESFPERGLGFAPNLRAVLIIDCENLKTPLEGLPATLGRLEIRRCPIIEKRCLKGRGEDWPHIAHIPALL</sequence>
<dbReference type="PANTHER" id="PTHR36766:SF40">
    <property type="entry name" value="DISEASE RESISTANCE PROTEIN RGA3"/>
    <property type="match status" value="1"/>
</dbReference>
<gene>
    <name evidence="2" type="ordered locus">VIT_13s0084g00450</name>
</gene>
<dbReference type="PaxDb" id="29760-VIT_13s0084g00450.t01"/>
<dbReference type="PANTHER" id="PTHR36766">
    <property type="entry name" value="PLANT BROAD-SPECTRUM MILDEW RESISTANCE PROTEIN RPW8"/>
    <property type="match status" value="1"/>
</dbReference>
<keyword evidence="3" id="KW-1185">Reference proteome</keyword>
<reference evidence="3" key="1">
    <citation type="journal article" date="2007" name="Nature">
        <title>The grapevine genome sequence suggests ancestral hexaploidization in major angiosperm phyla.</title>
        <authorList>
            <consortium name="The French-Italian Public Consortium for Grapevine Genome Characterization."/>
            <person name="Jaillon O."/>
            <person name="Aury J.-M."/>
            <person name="Noel B."/>
            <person name="Policriti A."/>
            <person name="Clepet C."/>
            <person name="Casagrande A."/>
            <person name="Choisne N."/>
            <person name="Aubourg S."/>
            <person name="Vitulo N."/>
            <person name="Jubin C."/>
            <person name="Vezzi A."/>
            <person name="Legeai F."/>
            <person name="Hugueney P."/>
            <person name="Dasilva C."/>
            <person name="Horner D."/>
            <person name="Mica E."/>
            <person name="Jublot D."/>
            <person name="Poulain J."/>
            <person name="Bruyere C."/>
            <person name="Billault A."/>
            <person name="Segurens B."/>
            <person name="Gouyvenoux M."/>
            <person name="Ugarte E."/>
            <person name="Cattonaro F."/>
            <person name="Anthouard V."/>
            <person name="Vico V."/>
            <person name="Del Fabbro C."/>
            <person name="Alaux M."/>
            <person name="Di Gaspero G."/>
            <person name="Dumas V."/>
            <person name="Felice N."/>
            <person name="Paillard S."/>
            <person name="Juman I."/>
            <person name="Moroldo M."/>
            <person name="Scalabrin S."/>
            <person name="Canaguier A."/>
            <person name="Le Clainche I."/>
            <person name="Malacrida G."/>
            <person name="Durand E."/>
            <person name="Pesole G."/>
            <person name="Laucou V."/>
            <person name="Chatelet P."/>
            <person name="Merdinoglu D."/>
            <person name="Delledonne M."/>
            <person name="Pezzotti M."/>
            <person name="Lecharny A."/>
            <person name="Scarpelli C."/>
            <person name="Artiguenave F."/>
            <person name="Pe M.E."/>
            <person name="Valle G."/>
            <person name="Morgante M."/>
            <person name="Caboche M."/>
            <person name="Adam-Blondon A.-F."/>
            <person name="Weissenbach J."/>
            <person name="Quetier F."/>
            <person name="Wincker P."/>
        </authorList>
    </citation>
    <scope>NUCLEOTIDE SEQUENCE [LARGE SCALE GENOMIC DNA]</scope>
    <source>
        <strain evidence="3">cv. Pinot noir / PN40024</strain>
    </source>
</reference>
<dbReference type="InterPro" id="IPR032675">
    <property type="entry name" value="LRR_dom_sf"/>
</dbReference>
<dbReference type="SUPFAM" id="SSF52058">
    <property type="entry name" value="L domain-like"/>
    <property type="match status" value="1"/>
</dbReference>
<evidence type="ECO:0000313" key="2">
    <source>
        <dbReference type="EMBL" id="CBI35084.3"/>
    </source>
</evidence>
<evidence type="ECO:0000256" key="1">
    <source>
        <dbReference type="ARBA" id="ARBA00022821"/>
    </source>
</evidence>
<organism evidence="2 3">
    <name type="scientific">Vitis vinifera</name>
    <name type="common">Grape</name>
    <dbReference type="NCBI Taxonomy" id="29760"/>
    <lineage>
        <taxon>Eukaryota</taxon>
        <taxon>Viridiplantae</taxon>
        <taxon>Streptophyta</taxon>
        <taxon>Embryophyta</taxon>
        <taxon>Tracheophyta</taxon>
        <taxon>Spermatophyta</taxon>
        <taxon>Magnoliopsida</taxon>
        <taxon>eudicotyledons</taxon>
        <taxon>Gunneridae</taxon>
        <taxon>Pentapetalae</taxon>
        <taxon>rosids</taxon>
        <taxon>Vitales</taxon>
        <taxon>Vitaceae</taxon>
        <taxon>Viteae</taxon>
        <taxon>Vitis</taxon>
    </lineage>
</organism>
<dbReference type="HOGENOM" id="CLU_113513_0_0_1"/>
<evidence type="ECO:0008006" key="4">
    <source>
        <dbReference type="Google" id="ProtNLM"/>
    </source>
</evidence>
<dbReference type="GO" id="GO:0006952">
    <property type="term" value="P:defense response"/>
    <property type="evidence" value="ECO:0007669"/>
    <property type="project" value="UniProtKB-KW"/>
</dbReference>
<dbReference type="Gene3D" id="3.80.10.10">
    <property type="entry name" value="Ribonuclease Inhibitor"/>
    <property type="match status" value="1"/>
</dbReference>
<dbReference type="Proteomes" id="UP000009183">
    <property type="component" value="Chromosome 13"/>
</dbReference>